<sequence length="158" mass="18819">MLAWLYYLFHLANNGESVCNLGLIMVLFIRFAEEMRQCGLLRDETRKPVKLWSRDRARLFDFDIYIRGYARFAGIRFDKLDGLEVLPYVPKIDDEVRKDIFRVIRPDDHVCANSYIRDRFDLTTWSIIERERFSPRGEDPLKKEDFEALLSGKTMQVM</sequence>
<gene>
    <name evidence="1" type="ORF">Daus18300_011865</name>
</gene>
<evidence type="ECO:0000313" key="1">
    <source>
        <dbReference type="EMBL" id="KAL1853217.1"/>
    </source>
</evidence>
<organism evidence="1 2">
    <name type="scientific">Diaporthe australafricana</name>
    <dbReference type="NCBI Taxonomy" id="127596"/>
    <lineage>
        <taxon>Eukaryota</taxon>
        <taxon>Fungi</taxon>
        <taxon>Dikarya</taxon>
        <taxon>Ascomycota</taxon>
        <taxon>Pezizomycotina</taxon>
        <taxon>Sordariomycetes</taxon>
        <taxon>Sordariomycetidae</taxon>
        <taxon>Diaporthales</taxon>
        <taxon>Diaporthaceae</taxon>
        <taxon>Diaporthe</taxon>
    </lineage>
</organism>
<keyword evidence="2" id="KW-1185">Reference proteome</keyword>
<proteinExistence type="predicted"/>
<name>A0ABR3W594_9PEZI</name>
<evidence type="ECO:0000313" key="2">
    <source>
        <dbReference type="Proteomes" id="UP001583177"/>
    </source>
</evidence>
<comment type="caution">
    <text evidence="1">The sequence shown here is derived from an EMBL/GenBank/DDBJ whole genome shotgun (WGS) entry which is preliminary data.</text>
</comment>
<protein>
    <submittedName>
        <fullName evidence="1">Uncharacterized protein</fullName>
    </submittedName>
</protein>
<dbReference type="EMBL" id="JAWRVE010000151">
    <property type="protein sequence ID" value="KAL1853217.1"/>
    <property type="molecule type" value="Genomic_DNA"/>
</dbReference>
<accession>A0ABR3W594</accession>
<dbReference type="Proteomes" id="UP001583177">
    <property type="component" value="Unassembled WGS sequence"/>
</dbReference>
<reference evidence="1 2" key="1">
    <citation type="journal article" date="2024" name="IMA Fungus">
        <title>IMA Genome - F19 : A genome assembly and annotation guide to empower mycologists, including annotated draft genome sequences of Ceratocystis pirilliformis, Diaporthe australafricana, Fusarium ophioides, Paecilomyces lecythidis, and Sporothrix stenoceras.</title>
        <authorList>
            <person name="Aylward J."/>
            <person name="Wilson A.M."/>
            <person name="Visagie C.M."/>
            <person name="Spraker J."/>
            <person name="Barnes I."/>
            <person name="Buitendag C."/>
            <person name="Ceriani C."/>
            <person name="Del Mar Angel L."/>
            <person name="du Plessis D."/>
            <person name="Fuchs T."/>
            <person name="Gasser K."/>
            <person name="Kramer D."/>
            <person name="Li W."/>
            <person name="Munsamy K."/>
            <person name="Piso A."/>
            <person name="Price J.L."/>
            <person name="Sonnekus B."/>
            <person name="Thomas C."/>
            <person name="van der Nest A."/>
            <person name="van Dijk A."/>
            <person name="van Heerden A."/>
            <person name="van Vuuren N."/>
            <person name="Yilmaz N."/>
            <person name="Duong T.A."/>
            <person name="van der Merwe N.A."/>
            <person name="Wingfield M.J."/>
            <person name="Wingfield B.D."/>
        </authorList>
    </citation>
    <scope>NUCLEOTIDE SEQUENCE [LARGE SCALE GENOMIC DNA]</scope>
    <source>
        <strain evidence="1 2">CMW 18300</strain>
    </source>
</reference>